<dbReference type="OrthoDB" id="4803588at2"/>
<protein>
    <submittedName>
        <fullName evidence="2">DUF2510 domain-containing protein</fullName>
    </submittedName>
</protein>
<evidence type="ECO:0000313" key="3">
    <source>
        <dbReference type="Proteomes" id="UP000267536"/>
    </source>
</evidence>
<reference evidence="2 3" key="1">
    <citation type="submission" date="2018-11" db="EMBL/GenBank/DDBJ databases">
        <title>Draft genome sequence of Gordonia sp. RS15-1S isolated from rice stems.</title>
        <authorList>
            <person name="Muangham S."/>
        </authorList>
    </citation>
    <scope>NUCLEOTIDE SEQUENCE [LARGE SCALE GENOMIC DNA]</scope>
    <source>
        <strain evidence="2 3">RS15-1S</strain>
    </source>
</reference>
<gene>
    <name evidence="2" type="ORF">EF294_03135</name>
</gene>
<dbReference type="Proteomes" id="UP000267536">
    <property type="component" value="Unassembled WGS sequence"/>
</dbReference>
<dbReference type="InterPro" id="IPR018929">
    <property type="entry name" value="DUF2510"/>
</dbReference>
<evidence type="ECO:0000259" key="1">
    <source>
        <dbReference type="Pfam" id="PF10708"/>
    </source>
</evidence>
<feature type="domain" description="DUF2510" evidence="1">
    <location>
        <begin position="8"/>
        <end position="37"/>
    </location>
</feature>
<accession>A0A3N4GSL5</accession>
<evidence type="ECO:0000313" key="2">
    <source>
        <dbReference type="EMBL" id="RPA65959.1"/>
    </source>
</evidence>
<sequence length="38" mass="4317">MAALRGPAGWYPDPVNPALQRYWDGVRWTEHAAPRGPR</sequence>
<name>A0A3N4GSL5_9ACTN</name>
<dbReference type="AlphaFoldDB" id="A0A3N4GSL5"/>
<organism evidence="2 3">
    <name type="scientific">Gordonia oryzae</name>
    <dbReference type="NCBI Taxonomy" id="2487349"/>
    <lineage>
        <taxon>Bacteria</taxon>
        <taxon>Bacillati</taxon>
        <taxon>Actinomycetota</taxon>
        <taxon>Actinomycetes</taxon>
        <taxon>Mycobacteriales</taxon>
        <taxon>Gordoniaceae</taxon>
        <taxon>Gordonia</taxon>
    </lineage>
</organism>
<dbReference type="EMBL" id="RKMH01000002">
    <property type="protein sequence ID" value="RPA65959.1"/>
    <property type="molecule type" value="Genomic_DNA"/>
</dbReference>
<dbReference type="Pfam" id="PF10708">
    <property type="entry name" value="DUF2510"/>
    <property type="match status" value="1"/>
</dbReference>
<dbReference type="RefSeq" id="WP_123925923.1">
    <property type="nucleotide sequence ID" value="NZ_JBPSDP010000012.1"/>
</dbReference>
<proteinExistence type="predicted"/>
<keyword evidence="3" id="KW-1185">Reference proteome</keyword>
<comment type="caution">
    <text evidence="2">The sequence shown here is derived from an EMBL/GenBank/DDBJ whole genome shotgun (WGS) entry which is preliminary data.</text>
</comment>